<organism evidence="2">
    <name type="scientific">mine drainage metagenome</name>
    <dbReference type="NCBI Taxonomy" id="410659"/>
    <lineage>
        <taxon>unclassified sequences</taxon>
        <taxon>metagenomes</taxon>
        <taxon>ecological metagenomes</taxon>
    </lineage>
</organism>
<name>E6QL10_9ZZZZ</name>
<reference evidence="2" key="1">
    <citation type="submission" date="2009-10" db="EMBL/GenBank/DDBJ databases">
        <title>Diversity of trophic interactions inside an arsenic-rich microbial ecosystem.</title>
        <authorList>
            <person name="Bertin P.N."/>
            <person name="Heinrich-Salmeron A."/>
            <person name="Pelletier E."/>
            <person name="Goulhen-Chollet F."/>
            <person name="Arsene-Ploetze F."/>
            <person name="Gallien S."/>
            <person name="Calteau A."/>
            <person name="Vallenet D."/>
            <person name="Casiot C."/>
            <person name="Chane-Woon-Ming B."/>
            <person name="Giloteaux L."/>
            <person name="Barakat M."/>
            <person name="Bonnefoy V."/>
            <person name="Bruneel O."/>
            <person name="Chandler M."/>
            <person name="Cleiss J."/>
            <person name="Duran R."/>
            <person name="Elbaz-Poulichet F."/>
            <person name="Fonknechten N."/>
            <person name="Lauga B."/>
            <person name="Mornico D."/>
            <person name="Ortet P."/>
            <person name="Schaeffer C."/>
            <person name="Siguier P."/>
            <person name="Alexander Thil Smith A."/>
            <person name="Van Dorsselaer A."/>
            <person name="Weissenbach J."/>
            <person name="Medigue C."/>
            <person name="Le Paslier D."/>
        </authorList>
    </citation>
    <scope>NUCLEOTIDE SEQUENCE</scope>
</reference>
<dbReference type="NCBIfam" id="TIGR03436">
    <property type="entry name" value="acidobact_VWFA"/>
    <property type="match status" value="1"/>
</dbReference>
<evidence type="ECO:0000256" key="1">
    <source>
        <dbReference type="SAM" id="MobiDB-lite"/>
    </source>
</evidence>
<dbReference type="InterPro" id="IPR036465">
    <property type="entry name" value="vWFA_dom_sf"/>
</dbReference>
<dbReference type="Gene3D" id="3.40.50.410">
    <property type="entry name" value="von Willebrand factor, type A domain"/>
    <property type="match status" value="1"/>
</dbReference>
<feature type="compositionally biased region" description="Low complexity" evidence="1">
    <location>
        <begin position="59"/>
        <end position="97"/>
    </location>
</feature>
<gene>
    <name evidence="2" type="ORF">CARN6_1342</name>
</gene>
<dbReference type="CDD" id="cd00198">
    <property type="entry name" value="vWFA"/>
    <property type="match status" value="1"/>
</dbReference>
<dbReference type="EMBL" id="CABQ01000163">
    <property type="protein sequence ID" value="CBI07930.1"/>
    <property type="molecule type" value="Genomic_DNA"/>
</dbReference>
<comment type="caution">
    <text evidence="2">The sequence shown here is derived from an EMBL/GenBank/DDBJ whole genome shotgun (WGS) entry which is preliminary data.</text>
</comment>
<proteinExistence type="predicted"/>
<dbReference type="InterPro" id="IPR017802">
    <property type="entry name" value="VWFA-rel_acidobac-type"/>
</dbReference>
<sequence>MNRRWTRNLSVLTLAAGLALPLSVLAQQTAQPSVPDAPMPTAPAPMSDMKNQVTPGIGAAPLPSPDADSAMPAASTSQAQPDAPAQRPAASASQPPASTGPDTGQPTPPELPAPGKGMDAVVSTIHAYTNFVLVPVTVKDSKGHLVAGLTFRDFRVFENSQRQALRLFTVDPAPLSIAYVIDQSVTQDVMTKVNNSLGAIQGALTPYDEVAVFTYNNGAKQATGFTGAQSHRLEAVLAITKATGREEGVPVNSGPLAGCSISANGNCTDPNLQQGRSAGGTQFMMLPKEIHTLNDAILAAAVELSRRPAGRRRLIYVISDGKEYGSKATTKEVIKYLQTNQIAVYATLVGDSARWGEGYLSRFHLPFQMNDNILFKYSQATGGSLDAERSLNGIEKSYAHIAEEARTQYTLGYISHQPAIDGRYRSIEVRVDRPNVEVTAKPGYYPTAQDQR</sequence>
<accession>E6QL10</accession>
<evidence type="ECO:0000313" key="2">
    <source>
        <dbReference type="EMBL" id="CBI07930.1"/>
    </source>
</evidence>
<protein>
    <recommendedName>
        <fullName evidence="3">VWFA domain-containing protein</fullName>
    </recommendedName>
</protein>
<dbReference type="SUPFAM" id="SSF53300">
    <property type="entry name" value="vWA-like"/>
    <property type="match status" value="1"/>
</dbReference>
<dbReference type="AlphaFoldDB" id="E6QL10"/>
<feature type="region of interest" description="Disordered" evidence="1">
    <location>
        <begin position="31"/>
        <end position="117"/>
    </location>
</feature>
<evidence type="ECO:0008006" key="3">
    <source>
        <dbReference type="Google" id="ProtNLM"/>
    </source>
</evidence>